<dbReference type="PANTHER" id="PTHR33067:SF9">
    <property type="entry name" value="RNA-DIRECTED DNA POLYMERASE"/>
    <property type="match status" value="1"/>
</dbReference>
<dbReference type="Pfam" id="PF03732">
    <property type="entry name" value="Retrotrans_gag"/>
    <property type="match status" value="1"/>
</dbReference>
<feature type="region of interest" description="Disordered" evidence="1">
    <location>
        <begin position="743"/>
        <end position="770"/>
    </location>
</feature>
<feature type="region of interest" description="Disordered" evidence="1">
    <location>
        <begin position="876"/>
        <end position="897"/>
    </location>
</feature>
<feature type="region of interest" description="Disordered" evidence="1">
    <location>
        <begin position="1171"/>
        <end position="1213"/>
    </location>
</feature>
<dbReference type="InterPro" id="IPR005162">
    <property type="entry name" value="Retrotrans_gag_dom"/>
</dbReference>
<keyword evidence="4" id="KW-0808">Transferase</keyword>
<evidence type="ECO:0000259" key="3">
    <source>
        <dbReference type="Pfam" id="PF14244"/>
    </source>
</evidence>
<dbReference type="InterPro" id="IPR029472">
    <property type="entry name" value="Copia-like_N"/>
</dbReference>
<protein>
    <submittedName>
        <fullName evidence="4">Reverse transcriptase domain-containing protein</fullName>
    </submittedName>
</protein>
<comment type="caution">
    <text evidence="4">The sequence shown here is derived from an EMBL/GenBank/DDBJ whole genome shotgun (WGS) entry which is preliminary data.</text>
</comment>
<sequence>MSCEQQTIFRNSQAGVNNDLTVLNNYSFENLLDDIAHVASFEVNRVTFEKWYYLADEINPRWENFVKSFSVARDEKNAIFKRRQEGPSSSEDLISSLDLGNPLHLQNSDFNANTIFSLKLNGTKNYRVWVVVMKLAINTRNKTGFLDGTCLKYTYVNSAPMSNQWERCNSIVLSWESLSDVKDAFAIVSREESHRGITSSSSSSVTKPQVSGFVAKSNTWTNNGNKTVDNNKKFGNSFNSSNNRCPNPILHCINYGKLGHTVDRCFDIIDYTLGYNKNLGPKPNGPRTFNANTVSSSNEKGSLLSSTNERMLKLMNLINEAPSGSVHANMAGIARLVLFTLNVSSDKLIWNRHPKDFPFGSLRTELEISKNILFIRQIKWRIWPQVEFVLALLLTKLMRASGVGGEENGLLLLNELLNINQWNCRGSSEGSEEAPICCEAGSDHRRPRVDPTLLNDFEMATDGNGDPPVPDLRTMEKLCQPTLNGWGGPIAPIAIQATNFGLKNDMIQQVQNSCQFHILSGDDANKHLDKFLHVTQSIKVNGVTDDALRLCLFPHSLTHHSTAWFDRLPRNSITTFEQMAKMFLRKYFPPSMVMKLRNEITNFCQHPDESLFEAWECYKLSIDRYPNHNMLPITQIDTFYNGLTLRHRDTINAAAEIVAIKAKMAEINKNLMKVLQINQQVKAVTHSCETCGGPHSYNDCPANFGQTQNVYAAGVYNQGGNSYQPQGNRNFLSYRLENYLGPPRFNQIQNRSNKNRNQENNHGNVQGNNQEKNQFFQGASHGQNPHPAYQAPGYQAPFHQALIPQPQVVTTTEFTNYMKANNAILKNMQMNMTSLTNFNLKLKNMFGQLIKMNAASSSGSGTLQVTPLLTEGRFESALKPNPKPSIPYPSRLHDQKLRDKANDQKDKFFQIFKDLDFNISFADALILMPKFGLTIKSLLTNKEKLFELARTPLNGHCSTVLLKSYQKSWGTLENFSSHLSRPELSPTYTTLELTDRSISHPIGVAEDIFVKVGTFHFLADFVVVDFDADPRVSLILGRSFLKTRRTLIDVYAEELTLRVGNKAIKFNIDQTSRYSTNYDAMSVNRIDLINVACEEYSQEVLGFSVSGNPTLATKPIVSTSSLTLTPFGDSDFLLEETDAFPVIDDETISPKINDSYYDSEGDILLLEEFFNDDPSSPPLPPQELKVVEPTNEKSSIDKPPVVELKDLPPHLEY</sequence>
<name>A0A6L2M8V0_TANCI</name>
<gene>
    <name evidence="4" type="ORF">Tci_041060</name>
</gene>
<evidence type="ECO:0000259" key="2">
    <source>
        <dbReference type="Pfam" id="PF03732"/>
    </source>
</evidence>
<dbReference type="EMBL" id="BKCJ010005869">
    <property type="protein sequence ID" value="GEU69082.1"/>
    <property type="molecule type" value="Genomic_DNA"/>
</dbReference>
<dbReference type="InterPro" id="IPR021109">
    <property type="entry name" value="Peptidase_aspartic_dom_sf"/>
</dbReference>
<dbReference type="Pfam" id="PF14244">
    <property type="entry name" value="Retrotran_gag_3"/>
    <property type="match status" value="1"/>
</dbReference>
<reference evidence="4" key="1">
    <citation type="journal article" date="2019" name="Sci. Rep.">
        <title>Draft genome of Tanacetum cinerariifolium, the natural source of mosquito coil.</title>
        <authorList>
            <person name="Yamashiro T."/>
            <person name="Shiraishi A."/>
            <person name="Satake H."/>
            <person name="Nakayama K."/>
        </authorList>
    </citation>
    <scope>NUCLEOTIDE SEQUENCE</scope>
</reference>
<dbReference type="GO" id="GO:0003964">
    <property type="term" value="F:RNA-directed DNA polymerase activity"/>
    <property type="evidence" value="ECO:0007669"/>
    <property type="project" value="UniProtKB-KW"/>
</dbReference>
<dbReference type="Pfam" id="PF04827">
    <property type="entry name" value="Plant_tran"/>
    <property type="match status" value="1"/>
</dbReference>
<proteinExistence type="predicted"/>
<keyword evidence="4" id="KW-0695">RNA-directed DNA polymerase</keyword>
<feature type="compositionally biased region" description="Basic and acidic residues" evidence="1">
    <location>
        <begin position="1203"/>
        <end position="1213"/>
    </location>
</feature>
<accession>A0A6L2M8V0</accession>
<dbReference type="InterPro" id="IPR006912">
    <property type="entry name" value="Harbinger_derived_prot"/>
</dbReference>
<evidence type="ECO:0000313" key="4">
    <source>
        <dbReference type="EMBL" id="GEU69082.1"/>
    </source>
</evidence>
<dbReference type="AlphaFoldDB" id="A0A6L2M8V0"/>
<feature type="domain" description="Retrotransposon Copia-like N-terminal" evidence="3">
    <location>
        <begin position="114"/>
        <end position="151"/>
    </location>
</feature>
<organism evidence="4">
    <name type="scientific">Tanacetum cinerariifolium</name>
    <name type="common">Dalmatian daisy</name>
    <name type="synonym">Chrysanthemum cinerariifolium</name>
    <dbReference type="NCBI Taxonomy" id="118510"/>
    <lineage>
        <taxon>Eukaryota</taxon>
        <taxon>Viridiplantae</taxon>
        <taxon>Streptophyta</taxon>
        <taxon>Embryophyta</taxon>
        <taxon>Tracheophyta</taxon>
        <taxon>Spermatophyta</taxon>
        <taxon>Magnoliopsida</taxon>
        <taxon>eudicotyledons</taxon>
        <taxon>Gunneridae</taxon>
        <taxon>Pentapetalae</taxon>
        <taxon>asterids</taxon>
        <taxon>campanulids</taxon>
        <taxon>Asterales</taxon>
        <taxon>Asteraceae</taxon>
        <taxon>Asteroideae</taxon>
        <taxon>Anthemideae</taxon>
        <taxon>Anthemidinae</taxon>
        <taxon>Tanacetum</taxon>
    </lineage>
</organism>
<feature type="domain" description="Retrotransposon gag" evidence="2">
    <location>
        <begin position="552"/>
        <end position="644"/>
    </location>
</feature>
<keyword evidence="4" id="KW-0548">Nucleotidyltransferase</keyword>
<evidence type="ECO:0000256" key="1">
    <source>
        <dbReference type="SAM" id="MobiDB-lite"/>
    </source>
</evidence>
<dbReference type="Gene3D" id="2.40.70.10">
    <property type="entry name" value="Acid Proteases"/>
    <property type="match status" value="1"/>
</dbReference>
<dbReference type="PANTHER" id="PTHR33067">
    <property type="entry name" value="RNA-DIRECTED DNA POLYMERASE-RELATED"/>
    <property type="match status" value="1"/>
</dbReference>